<dbReference type="EMBL" id="QQWO01000002">
    <property type="protein sequence ID" value="RSV07171.1"/>
    <property type="molecule type" value="Genomic_DNA"/>
</dbReference>
<dbReference type="RefSeq" id="WP_075152913.1">
    <property type="nucleotide sequence ID" value="NZ_CP018820.1"/>
</dbReference>
<organism evidence="2 4">
    <name type="scientific">Sphingomonas koreensis</name>
    <dbReference type="NCBI Taxonomy" id="93064"/>
    <lineage>
        <taxon>Bacteria</taxon>
        <taxon>Pseudomonadati</taxon>
        <taxon>Pseudomonadota</taxon>
        <taxon>Alphaproteobacteria</taxon>
        <taxon>Sphingomonadales</taxon>
        <taxon>Sphingomonadaceae</taxon>
        <taxon>Sphingomonas</taxon>
    </lineage>
</organism>
<keyword evidence="1" id="KW-0732">Signal</keyword>
<name>A0A1L6JFD2_9SPHN</name>
<reference evidence="2" key="1">
    <citation type="submission" date="2016-12" db="EMBL/GenBank/DDBJ databases">
        <title>Whole genome sequencing of Sphingomonas koreensis.</title>
        <authorList>
            <person name="Conlan S."/>
            <person name="Thomas P.J."/>
            <person name="Mullikin J."/>
            <person name="Palmore T.N."/>
            <person name="Frank K.M."/>
            <person name="Segre J.A."/>
        </authorList>
    </citation>
    <scope>NUCLEOTIDE SEQUENCE</scope>
    <source>
        <strain evidence="2">ABOJV</strain>
    </source>
</reference>
<dbReference type="AlphaFoldDB" id="A0A1L6JFD2"/>
<evidence type="ECO:0000256" key="1">
    <source>
        <dbReference type="SAM" id="SignalP"/>
    </source>
</evidence>
<gene>
    <name evidence="2" type="ORF">BRX40_21450</name>
    <name evidence="3" type="ORF">CA257_04045</name>
</gene>
<keyword evidence="4" id="KW-1185">Reference proteome</keyword>
<dbReference type="GeneID" id="44135136"/>
<evidence type="ECO:0000313" key="2">
    <source>
        <dbReference type="EMBL" id="APR54651.1"/>
    </source>
</evidence>
<evidence type="ECO:0000313" key="5">
    <source>
        <dbReference type="Proteomes" id="UP000286681"/>
    </source>
</evidence>
<evidence type="ECO:0000313" key="4">
    <source>
        <dbReference type="Proteomes" id="UP000185161"/>
    </source>
</evidence>
<dbReference type="STRING" id="93064.BRX40_21450"/>
<dbReference type="Proteomes" id="UP000286681">
    <property type="component" value="Unassembled WGS sequence"/>
</dbReference>
<reference evidence="4" key="2">
    <citation type="submission" date="2016-12" db="EMBL/GenBank/DDBJ databases">
        <title>Whole genome sequencing of Sphingomonas sp. ABOJV.</title>
        <authorList>
            <person name="Conlan S."/>
            <person name="Thomas P.J."/>
            <person name="Mullikin J."/>
            <person name="Palmore T.N."/>
            <person name="Frank K.M."/>
            <person name="Segre J.A."/>
        </authorList>
    </citation>
    <scope>NUCLEOTIDE SEQUENCE [LARGE SCALE GENOMIC DNA]</scope>
    <source>
        <strain evidence="4">ABOJV</strain>
    </source>
</reference>
<dbReference type="OrthoDB" id="7211161at2"/>
<accession>A0A1L6JFD2</accession>
<dbReference type="KEGG" id="skr:BRX40_21450"/>
<evidence type="ECO:0000313" key="3">
    <source>
        <dbReference type="EMBL" id="RSV07171.1"/>
    </source>
</evidence>
<proteinExistence type="predicted"/>
<feature type="chain" id="PRO_5041797986" evidence="1">
    <location>
        <begin position="30"/>
        <end position="149"/>
    </location>
</feature>
<feature type="signal peptide" evidence="1">
    <location>
        <begin position="1"/>
        <end position="29"/>
    </location>
</feature>
<sequence>MKQETRRVLAARVASIAAGFAAMLGGANAQSIAPSAAPVEWVRYAEASTHTVSGWLQEDGEKPARLRAYFNQRRTVDGAPAEIEISLWLKPDGSVERLRFAPLADAQANADLHDALIGRNLGSPPKAMLLPMRIAVKIEPGGEPGATAE</sequence>
<dbReference type="Proteomes" id="UP000185161">
    <property type="component" value="Chromosome"/>
</dbReference>
<reference evidence="3 5" key="3">
    <citation type="submission" date="2018-07" db="EMBL/GenBank/DDBJ databases">
        <title>Genomic and Epidemiologic Investigation of an Indolent Hospital Outbreak.</title>
        <authorList>
            <person name="Johnson R.C."/>
            <person name="Deming C."/>
            <person name="Conlan S."/>
            <person name="Zellmer C.J."/>
            <person name="Michelin A.V."/>
            <person name="Lee-Lin S."/>
            <person name="Thomas P.J."/>
            <person name="Park M."/>
            <person name="Weingarten R.A."/>
            <person name="Less J."/>
            <person name="Dekker J.P."/>
            <person name="Frank K.M."/>
            <person name="Musser K.A."/>
            <person name="Mcquiston J.R."/>
            <person name="Henderson D.K."/>
            <person name="Lau A.F."/>
            <person name="Palmore T.N."/>
            <person name="Segre J.A."/>
        </authorList>
    </citation>
    <scope>NUCLEOTIDE SEQUENCE [LARGE SCALE GENOMIC DNA]</scope>
    <source>
        <strain evidence="3 5">SK-NIH.Env10_0317</strain>
    </source>
</reference>
<protein>
    <submittedName>
        <fullName evidence="2">Uncharacterized protein</fullName>
    </submittedName>
</protein>
<dbReference type="EMBL" id="CP018820">
    <property type="protein sequence ID" value="APR54651.1"/>
    <property type="molecule type" value="Genomic_DNA"/>
</dbReference>